<evidence type="ECO:0000313" key="2">
    <source>
        <dbReference type="EMBL" id="GHG75088.1"/>
    </source>
</evidence>
<comment type="caution">
    <text evidence="2">The sequence shown here is derived from an EMBL/GenBank/DDBJ whole genome shotgun (WGS) entry which is preliminary data.</text>
</comment>
<reference evidence="3" key="1">
    <citation type="journal article" date="2019" name="Int. J. Syst. Evol. Microbiol.">
        <title>The Global Catalogue of Microorganisms (GCM) 10K type strain sequencing project: providing services to taxonomists for standard genome sequencing and annotation.</title>
        <authorList>
            <consortium name="The Broad Institute Genomics Platform"/>
            <consortium name="The Broad Institute Genome Sequencing Center for Infectious Disease"/>
            <person name="Wu L."/>
            <person name="Ma J."/>
        </authorList>
    </citation>
    <scope>NUCLEOTIDE SEQUENCE [LARGE SCALE GENOMIC DNA]</scope>
    <source>
        <strain evidence="3">JCM 4253</strain>
    </source>
</reference>
<keyword evidence="3" id="KW-1185">Reference proteome</keyword>
<sequence length="80" mass="8509">MHQARTTSDPYGGTAGPAPTDNAAVRAPNRRPGDHGDPAQDLAVLIDADLPVPHRGQPSPVAGRGGKWEIHYNSHDVRQI</sequence>
<name>A0A919F3D6_9ACTN</name>
<evidence type="ECO:0000313" key="3">
    <source>
        <dbReference type="Proteomes" id="UP000619355"/>
    </source>
</evidence>
<dbReference type="Proteomes" id="UP000619355">
    <property type="component" value="Unassembled WGS sequence"/>
</dbReference>
<dbReference type="AlphaFoldDB" id="A0A919F3D6"/>
<protein>
    <submittedName>
        <fullName evidence="2">Uncharacterized protein</fullName>
    </submittedName>
</protein>
<gene>
    <name evidence="2" type="ORF">GCM10018980_72400</name>
</gene>
<accession>A0A919F3D6</accession>
<feature type="compositionally biased region" description="Basic and acidic residues" evidence="1">
    <location>
        <begin position="66"/>
        <end position="80"/>
    </location>
</feature>
<proteinExistence type="predicted"/>
<dbReference type="EMBL" id="BNBF01000036">
    <property type="protein sequence ID" value="GHG75088.1"/>
    <property type="molecule type" value="Genomic_DNA"/>
</dbReference>
<organism evidence="2 3">
    <name type="scientific">Streptomyces capoamus</name>
    <dbReference type="NCBI Taxonomy" id="68183"/>
    <lineage>
        <taxon>Bacteria</taxon>
        <taxon>Bacillati</taxon>
        <taxon>Actinomycetota</taxon>
        <taxon>Actinomycetes</taxon>
        <taxon>Kitasatosporales</taxon>
        <taxon>Streptomycetaceae</taxon>
        <taxon>Streptomyces</taxon>
    </lineage>
</organism>
<evidence type="ECO:0000256" key="1">
    <source>
        <dbReference type="SAM" id="MobiDB-lite"/>
    </source>
</evidence>
<feature type="region of interest" description="Disordered" evidence="1">
    <location>
        <begin position="1"/>
        <end position="80"/>
    </location>
</feature>